<dbReference type="GO" id="GO:0006611">
    <property type="term" value="P:protein export from nucleus"/>
    <property type="evidence" value="ECO:0007669"/>
    <property type="project" value="TreeGrafter"/>
</dbReference>
<keyword evidence="5" id="KW-0813">Transport</keyword>
<dbReference type="EnsemblMetazoa" id="SMAR009497-RA">
    <property type="protein sequence ID" value="SMAR009497-PA"/>
    <property type="gene ID" value="SMAR009497"/>
</dbReference>
<evidence type="ECO:0000256" key="1">
    <source>
        <dbReference type="ARBA" id="ARBA00004123"/>
    </source>
</evidence>
<evidence type="ECO:0000256" key="8">
    <source>
        <dbReference type="ARBA" id="ARBA00023242"/>
    </source>
</evidence>
<dbReference type="PROSITE" id="PS50166">
    <property type="entry name" value="IMPORTIN_B_NT"/>
    <property type="match status" value="1"/>
</dbReference>
<dbReference type="InterPro" id="IPR013713">
    <property type="entry name" value="XPO2_central"/>
</dbReference>
<dbReference type="STRING" id="126957.T1J763"/>
<dbReference type="PhylomeDB" id="T1J763"/>
<dbReference type="eggNOG" id="KOG1992">
    <property type="taxonomic scope" value="Eukaryota"/>
</dbReference>
<name>T1J763_STRMM</name>
<dbReference type="FunFam" id="1.25.10.10:FF:000057">
    <property type="entry name" value="Exportin-2 isoform 1"/>
    <property type="match status" value="1"/>
</dbReference>
<dbReference type="HOGENOM" id="CLU_009614_0_0_1"/>
<dbReference type="SMART" id="SM00913">
    <property type="entry name" value="IBN_N"/>
    <property type="match status" value="1"/>
</dbReference>
<sequence>MEITDGNLQTLAVYLEQTLSHDNSVRQNAEKFLESVEINKNYPVLMLELLDKNEIAVHIRVAGAVAFKNYVKRNWKVDEDGSGDKIDQEDRTRVKQLIVGLMLKSPEKIQRQLSDAISIIGREDFPGKWSDLLGEMVDKFQAGNFHEINGILHTAHSLFKRYRYEFKSQELWLEIKFVLENFALPLTNLFVATVDLAGKHADQPEALKVIFSSLVIICKLFYSLNFQDLPEFFEDNMEAWMKNFHKLLTTDIPVLRTDDDTEEPGLLEQLKSQICNNIGLYAQKYDEEFQPYLPEFVTAVWTLLISTGPQVKYDMLVSNAIQFLALVANRLHYKHLFEAESVLSNICEKVILPNMQFRPADEELFQDNPDEYIRRDIEGSDVDTRRRSSCDLVKALSRFFEEKMTQVFSQYVGAMLQIYAENRTQMWKNKDVAIYLVTSLAAKAQTAKHGITQTNELVNLNDFFTEHIATDLQDANVNELPILKADAIKYLMTFRNQLPPEILLASIPHLVNLLTAQSHVVHTYAAVAIEKIWLLKAANGNRLIQPNDIVGVAQPLLNNLFNALELPGSSENEYIMKAIMRTFSMMQESVIVYLSPLLSKLTDKLVQVTKNPSKPHFNHFLFESLSLSIRIVCRSQPIAVERFETALFPIFQTILQNDVLEFIPYAFQILSLLLEIHTDAIPEPYMQLFPFLLAPSLWERPGNIHPLVRLLQAYIEKGVERIIQTGKFDGLLGVFRKLIASKMNDHEGFYLIQRLIEHTRPEIMLKYMKQVFILLFQRLQSSKTTKYVKSLLVFFFLYVVKTTPNNLVLMIEDIQNGLFGMVLERVIIPEVQKVSGATEKKICSVGIIQLLCECPDMIDGRYSQFWAPLLEALVSLMELPTDESIPEDEHFVEIDDTPGYQAVYSQLMYAGEKERDPFNGNNRDPRELLAVSLHKLSVANPGKFPALIGSGIAPDAANFLNQYLQLANVQLV</sequence>
<dbReference type="GO" id="GO:0005049">
    <property type="term" value="F:nuclear export signal receptor activity"/>
    <property type="evidence" value="ECO:0007669"/>
    <property type="project" value="TreeGrafter"/>
</dbReference>
<dbReference type="InterPro" id="IPR005043">
    <property type="entry name" value="XPO2_C"/>
</dbReference>
<evidence type="ECO:0000256" key="5">
    <source>
        <dbReference type="ARBA" id="ARBA00022448"/>
    </source>
</evidence>
<keyword evidence="8" id="KW-0539">Nucleus</keyword>
<keyword evidence="7" id="KW-0653">Protein transport</keyword>
<protein>
    <recommendedName>
        <fullName evidence="4">Exportin-2</fullName>
    </recommendedName>
    <alternativeName>
        <fullName evidence="9">Importin-alpha re-exporter</fullName>
    </alternativeName>
</protein>
<reference evidence="12" key="1">
    <citation type="submission" date="2011-05" db="EMBL/GenBank/DDBJ databases">
        <authorList>
            <person name="Richards S.R."/>
            <person name="Qu J."/>
            <person name="Jiang H."/>
            <person name="Jhangiani S.N."/>
            <person name="Agravi P."/>
            <person name="Goodspeed R."/>
            <person name="Gross S."/>
            <person name="Mandapat C."/>
            <person name="Jackson L."/>
            <person name="Mathew T."/>
            <person name="Pu L."/>
            <person name="Thornton R."/>
            <person name="Saada N."/>
            <person name="Wilczek-Boney K.B."/>
            <person name="Lee S."/>
            <person name="Kovar C."/>
            <person name="Wu Y."/>
            <person name="Scherer S.E."/>
            <person name="Worley K.C."/>
            <person name="Muzny D.M."/>
            <person name="Gibbs R."/>
        </authorList>
    </citation>
    <scope>NUCLEOTIDE SEQUENCE</scope>
    <source>
        <strain evidence="12">Brora</strain>
    </source>
</reference>
<evidence type="ECO:0000313" key="11">
    <source>
        <dbReference type="EnsemblMetazoa" id="SMAR009497-PA"/>
    </source>
</evidence>
<dbReference type="PANTHER" id="PTHR10997:SF8">
    <property type="entry name" value="EXPORTIN-2"/>
    <property type="match status" value="1"/>
</dbReference>
<evidence type="ECO:0000256" key="4">
    <source>
        <dbReference type="ARBA" id="ARBA00018945"/>
    </source>
</evidence>
<dbReference type="InterPro" id="IPR011989">
    <property type="entry name" value="ARM-like"/>
</dbReference>
<dbReference type="OMA" id="AENEFLM"/>
<evidence type="ECO:0000256" key="3">
    <source>
        <dbReference type="ARBA" id="ARBA00008669"/>
    </source>
</evidence>
<evidence type="ECO:0000256" key="7">
    <source>
        <dbReference type="ARBA" id="ARBA00022927"/>
    </source>
</evidence>
<feature type="domain" description="Importin N-terminal" evidence="10">
    <location>
        <begin position="29"/>
        <end position="104"/>
    </location>
</feature>
<accession>T1J763</accession>
<proteinExistence type="inferred from homology"/>
<dbReference type="GO" id="GO:0031267">
    <property type="term" value="F:small GTPase binding"/>
    <property type="evidence" value="ECO:0007669"/>
    <property type="project" value="InterPro"/>
</dbReference>
<dbReference type="AlphaFoldDB" id="T1J763"/>
<dbReference type="SUPFAM" id="SSF48371">
    <property type="entry name" value="ARM repeat"/>
    <property type="match status" value="1"/>
</dbReference>
<dbReference type="Pfam" id="PF03810">
    <property type="entry name" value="IBN_N"/>
    <property type="match status" value="1"/>
</dbReference>
<comment type="subcellular location">
    <subcellularLocation>
        <location evidence="2">Cytoplasm</location>
    </subcellularLocation>
    <subcellularLocation>
        <location evidence="1">Nucleus</location>
    </subcellularLocation>
</comment>
<evidence type="ECO:0000256" key="6">
    <source>
        <dbReference type="ARBA" id="ARBA00022490"/>
    </source>
</evidence>
<dbReference type="Gene3D" id="1.25.10.10">
    <property type="entry name" value="Leucine-rich Repeat Variant"/>
    <property type="match status" value="1"/>
</dbReference>
<dbReference type="GO" id="GO:0005635">
    <property type="term" value="C:nuclear envelope"/>
    <property type="evidence" value="ECO:0007669"/>
    <property type="project" value="TreeGrafter"/>
</dbReference>
<keyword evidence="12" id="KW-1185">Reference proteome</keyword>
<dbReference type="PANTHER" id="PTHR10997">
    <property type="entry name" value="IMPORTIN-7, 8, 11"/>
    <property type="match status" value="1"/>
</dbReference>
<organism evidence="11 12">
    <name type="scientific">Strigamia maritima</name>
    <name type="common">European centipede</name>
    <name type="synonym">Geophilus maritimus</name>
    <dbReference type="NCBI Taxonomy" id="126957"/>
    <lineage>
        <taxon>Eukaryota</taxon>
        <taxon>Metazoa</taxon>
        <taxon>Ecdysozoa</taxon>
        <taxon>Arthropoda</taxon>
        <taxon>Myriapoda</taxon>
        <taxon>Chilopoda</taxon>
        <taxon>Pleurostigmophora</taxon>
        <taxon>Geophilomorpha</taxon>
        <taxon>Linotaeniidae</taxon>
        <taxon>Strigamia</taxon>
    </lineage>
</organism>
<dbReference type="InterPro" id="IPR016024">
    <property type="entry name" value="ARM-type_fold"/>
</dbReference>
<dbReference type="Proteomes" id="UP000014500">
    <property type="component" value="Unassembled WGS sequence"/>
</dbReference>
<dbReference type="Pfam" id="PF08506">
    <property type="entry name" value="Cse1"/>
    <property type="match status" value="1"/>
</dbReference>
<evidence type="ECO:0000256" key="2">
    <source>
        <dbReference type="ARBA" id="ARBA00004496"/>
    </source>
</evidence>
<comment type="similarity">
    <text evidence="3">Belongs to the XPO2/CSE1 family.</text>
</comment>
<evidence type="ECO:0000313" key="12">
    <source>
        <dbReference type="Proteomes" id="UP000014500"/>
    </source>
</evidence>
<dbReference type="InterPro" id="IPR001494">
    <property type="entry name" value="Importin-beta_N"/>
</dbReference>
<dbReference type="EMBL" id="JH431913">
    <property type="status" value="NOT_ANNOTATED_CDS"/>
    <property type="molecule type" value="Genomic_DNA"/>
</dbReference>
<dbReference type="GO" id="GO:0006606">
    <property type="term" value="P:protein import into nucleus"/>
    <property type="evidence" value="ECO:0007669"/>
    <property type="project" value="TreeGrafter"/>
</dbReference>
<evidence type="ECO:0000256" key="9">
    <source>
        <dbReference type="ARBA" id="ARBA00030693"/>
    </source>
</evidence>
<keyword evidence="6" id="KW-0963">Cytoplasm</keyword>
<reference evidence="11" key="2">
    <citation type="submission" date="2015-02" db="UniProtKB">
        <authorList>
            <consortium name="EnsemblMetazoa"/>
        </authorList>
    </citation>
    <scope>IDENTIFICATION</scope>
</reference>
<evidence type="ECO:0000259" key="10">
    <source>
        <dbReference type="PROSITE" id="PS50166"/>
    </source>
</evidence>
<dbReference type="Pfam" id="PF03378">
    <property type="entry name" value="CAS_CSE1"/>
    <property type="match status" value="1"/>
</dbReference>
<dbReference type="GO" id="GO:0005829">
    <property type="term" value="C:cytosol"/>
    <property type="evidence" value="ECO:0007669"/>
    <property type="project" value="TreeGrafter"/>
</dbReference>